<dbReference type="PROSITE" id="PS50089">
    <property type="entry name" value="ZF_RING_2"/>
    <property type="match status" value="1"/>
</dbReference>
<dbReference type="GO" id="GO:0008270">
    <property type="term" value="F:zinc ion binding"/>
    <property type="evidence" value="ECO:0007669"/>
    <property type="project" value="UniProtKB-KW"/>
</dbReference>
<evidence type="ECO:0000256" key="4">
    <source>
        <dbReference type="PROSITE-ProRule" id="PRU00024"/>
    </source>
</evidence>
<accession>A0ABD0KW37</accession>
<keyword evidence="2 4" id="KW-0863">Zinc-finger</keyword>
<feature type="domain" description="B box-type" evidence="6">
    <location>
        <begin position="90"/>
        <end position="126"/>
    </location>
</feature>
<keyword evidence="3" id="KW-0862">Zinc</keyword>
<reference evidence="7 8" key="1">
    <citation type="journal article" date="2023" name="Sci. Data">
        <title>Genome assembly of the Korean intertidal mud-creeper Batillaria attramentaria.</title>
        <authorList>
            <person name="Patra A.K."/>
            <person name="Ho P.T."/>
            <person name="Jun S."/>
            <person name="Lee S.J."/>
            <person name="Kim Y."/>
            <person name="Won Y.J."/>
        </authorList>
    </citation>
    <scope>NUCLEOTIDE SEQUENCE [LARGE SCALE GENOMIC DNA]</scope>
    <source>
        <strain evidence="7">Wonlab-2016</strain>
    </source>
</reference>
<dbReference type="PANTHER" id="PTHR25462">
    <property type="entry name" value="BONUS, ISOFORM C-RELATED"/>
    <property type="match status" value="1"/>
</dbReference>
<dbReference type="Gene3D" id="3.30.40.10">
    <property type="entry name" value="Zinc/RING finger domain, C3HC4 (zinc finger)"/>
    <property type="match status" value="1"/>
</dbReference>
<dbReference type="InterPro" id="IPR027370">
    <property type="entry name" value="Znf-RING_euk"/>
</dbReference>
<dbReference type="PROSITE" id="PS50119">
    <property type="entry name" value="ZF_BBOX"/>
    <property type="match status" value="1"/>
</dbReference>
<evidence type="ECO:0008006" key="9">
    <source>
        <dbReference type="Google" id="ProtNLM"/>
    </source>
</evidence>
<evidence type="ECO:0000256" key="1">
    <source>
        <dbReference type="ARBA" id="ARBA00022723"/>
    </source>
</evidence>
<sequence>MAKAATSKKLECSVCLDLFNTPKILPCFHTFCKGCLEELTANSTARSFACPECRKHTEVPGGGVTNFQTNFYIADDLDLAQKRKCAREKCSFHKDKRVSLVCKHCNVLICQKCMDTWHKGTKRRPANGLLSLPRPVTMP</sequence>
<feature type="domain" description="RING-type" evidence="5">
    <location>
        <begin position="12"/>
        <end position="54"/>
    </location>
</feature>
<dbReference type="SUPFAM" id="SSF57850">
    <property type="entry name" value="RING/U-box"/>
    <property type="match status" value="1"/>
</dbReference>
<dbReference type="InterPro" id="IPR000315">
    <property type="entry name" value="Znf_B-box"/>
</dbReference>
<evidence type="ECO:0000259" key="5">
    <source>
        <dbReference type="PROSITE" id="PS50089"/>
    </source>
</evidence>
<dbReference type="Pfam" id="PF13445">
    <property type="entry name" value="zf-RING_UBOX"/>
    <property type="match status" value="1"/>
</dbReference>
<evidence type="ECO:0000313" key="8">
    <source>
        <dbReference type="Proteomes" id="UP001519460"/>
    </source>
</evidence>
<dbReference type="PROSITE" id="PS00518">
    <property type="entry name" value="ZF_RING_1"/>
    <property type="match status" value="1"/>
</dbReference>
<dbReference type="InterPro" id="IPR001841">
    <property type="entry name" value="Znf_RING"/>
</dbReference>
<proteinExistence type="predicted"/>
<evidence type="ECO:0000256" key="3">
    <source>
        <dbReference type="ARBA" id="ARBA00022833"/>
    </source>
</evidence>
<evidence type="ECO:0000259" key="6">
    <source>
        <dbReference type="PROSITE" id="PS50119"/>
    </source>
</evidence>
<dbReference type="InterPro" id="IPR017907">
    <property type="entry name" value="Znf_RING_CS"/>
</dbReference>
<organism evidence="7 8">
    <name type="scientific">Batillaria attramentaria</name>
    <dbReference type="NCBI Taxonomy" id="370345"/>
    <lineage>
        <taxon>Eukaryota</taxon>
        <taxon>Metazoa</taxon>
        <taxon>Spiralia</taxon>
        <taxon>Lophotrochozoa</taxon>
        <taxon>Mollusca</taxon>
        <taxon>Gastropoda</taxon>
        <taxon>Caenogastropoda</taxon>
        <taxon>Sorbeoconcha</taxon>
        <taxon>Cerithioidea</taxon>
        <taxon>Batillariidae</taxon>
        <taxon>Batillaria</taxon>
    </lineage>
</organism>
<dbReference type="Proteomes" id="UP001519460">
    <property type="component" value="Unassembled WGS sequence"/>
</dbReference>
<dbReference type="SMART" id="SM00184">
    <property type="entry name" value="RING"/>
    <property type="match status" value="1"/>
</dbReference>
<gene>
    <name evidence="7" type="ORF">BaRGS_00017682</name>
</gene>
<protein>
    <recommendedName>
        <fullName evidence="9">RING-type domain-containing protein</fullName>
    </recommendedName>
</protein>
<dbReference type="SUPFAM" id="SSF57845">
    <property type="entry name" value="B-box zinc-binding domain"/>
    <property type="match status" value="1"/>
</dbReference>
<dbReference type="AlphaFoldDB" id="A0ABD0KW37"/>
<evidence type="ECO:0000256" key="2">
    <source>
        <dbReference type="ARBA" id="ARBA00022771"/>
    </source>
</evidence>
<dbReference type="Pfam" id="PF00643">
    <property type="entry name" value="zf-B_box"/>
    <property type="match status" value="1"/>
</dbReference>
<keyword evidence="1" id="KW-0479">Metal-binding</keyword>
<comment type="caution">
    <text evidence="7">The sequence shown here is derived from an EMBL/GenBank/DDBJ whole genome shotgun (WGS) entry which is preliminary data.</text>
</comment>
<dbReference type="EMBL" id="JACVVK020000119">
    <property type="protein sequence ID" value="KAK7491118.1"/>
    <property type="molecule type" value="Genomic_DNA"/>
</dbReference>
<dbReference type="InterPro" id="IPR047153">
    <property type="entry name" value="TRIM45/56/19-like"/>
</dbReference>
<evidence type="ECO:0000313" key="7">
    <source>
        <dbReference type="EMBL" id="KAK7491118.1"/>
    </source>
</evidence>
<dbReference type="PANTHER" id="PTHR25462:SF296">
    <property type="entry name" value="MEIOTIC P26, ISOFORM F"/>
    <property type="match status" value="1"/>
</dbReference>
<keyword evidence="8" id="KW-1185">Reference proteome</keyword>
<dbReference type="InterPro" id="IPR013083">
    <property type="entry name" value="Znf_RING/FYVE/PHD"/>
</dbReference>
<name>A0ABD0KW37_9CAEN</name>
<dbReference type="Gene3D" id="3.30.160.60">
    <property type="entry name" value="Classic Zinc Finger"/>
    <property type="match status" value="1"/>
</dbReference>